<name>A0ABU9G2Y1_9GAMM</name>
<dbReference type="Pfam" id="PF10982">
    <property type="entry name" value="DUF2789"/>
    <property type="match status" value="1"/>
</dbReference>
<dbReference type="InterPro" id="IPR038086">
    <property type="entry name" value="DUF2789_sf"/>
</dbReference>
<protein>
    <submittedName>
        <fullName evidence="1">DUF2789 family protein</fullName>
    </submittedName>
</protein>
<dbReference type="InterPro" id="IPR021250">
    <property type="entry name" value="DUF2789"/>
</dbReference>
<comment type="caution">
    <text evidence="1">The sequence shown here is derived from an EMBL/GenBank/DDBJ whole genome shotgun (WGS) entry which is preliminary data.</text>
</comment>
<gene>
    <name evidence="1" type="ORF">V6242_06790</name>
</gene>
<dbReference type="Gene3D" id="1.10.10.1130">
    <property type="entry name" value="Uncharacterised protein PF10982, DUF2789"/>
    <property type="match status" value="1"/>
</dbReference>
<evidence type="ECO:0000313" key="1">
    <source>
        <dbReference type="EMBL" id="MEL0612847.1"/>
    </source>
</evidence>
<organism evidence="1 2">
    <name type="scientific">Marinomonas arenicola</name>
    <dbReference type="NCBI Taxonomy" id="569601"/>
    <lineage>
        <taxon>Bacteria</taxon>
        <taxon>Pseudomonadati</taxon>
        <taxon>Pseudomonadota</taxon>
        <taxon>Gammaproteobacteria</taxon>
        <taxon>Oceanospirillales</taxon>
        <taxon>Oceanospirillaceae</taxon>
        <taxon>Marinomonas</taxon>
    </lineage>
</organism>
<reference evidence="1 2" key="1">
    <citation type="submission" date="2024-02" db="EMBL/GenBank/DDBJ databases">
        <title>Bacteria isolated from the canopy kelp, Nereocystis luetkeana.</title>
        <authorList>
            <person name="Pfister C.A."/>
            <person name="Younker I.T."/>
            <person name="Light S.H."/>
        </authorList>
    </citation>
    <scope>NUCLEOTIDE SEQUENCE [LARGE SCALE GENOMIC DNA]</scope>
    <source>
        <strain evidence="1 2">TI.4.07</strain>
    </source>
</reference>
<proteinExistence type="predicted"/>
<dbReference type="RefSeq" id="WP_341563857.1">
    <property type="nucleotide sequence ID" value="NZ_JBAKAQ010000003.1"/>
</dbReference>
<keyword evidence="2" id="KW-1185">Reference proteome</keyword>
<evidence type="ECO:0000313" key="2">
    <source>
        <dbReference type="Proteomes" id="UP001379949"/>
    </source>
</evidence>
<dbReference type="Proteomes" id="UP001379949">
    <property type="component" value="Unassembled WGS sequence"/>
</dbReference>
<accession>A0ABU9G2Y1</accession>
<sequence length="76" mass="8270">MDTSSHTILGLFAQLGLGEEQADVDQFVDAHGGLPSTVQLTEASCFNDSQKAFLSQEWSNDSEWAVAIDELNALLR</sequence>
<dbReference type="EMBL" id="JBAKAR010000003">
    <property type="protein sequence ID" value="MEL0612847.1"/>
    <property type="molecule type" value="Genomic_DNA"/>
</dbReference>